<dbReference type="Gene3D" id="2.20.230.10">
    <property type="entry name" value="Resuscitation-promoting factor rpfb"/>
    <property type="match status" value="1"/>
</dbReference>
<gene>
    <name evidence="4" type="ORF">OWR29_22295</name>
</gene>
<protein>
    <submittedName>
        <fullName evidence="4">G5 domain-containing protein</fullName>
    </submittedName>
</protein>
<evidence type="ECO:0000313" key="5">
    <source>
        <dbReference type="Proteomes" id="UP001151002"/>
    </source>
</evidence>
<dbReference type="EMBL" id="JAPNTZ010000007">
    <property type="protein sequence ID" value="MCY1140738.1"/>
    <property type="molecule type" value="Genomic_DNA"/>
</dbReference>
<feature type="compositionally biased region" description="Low complexity" evidence="2">
    <location>
        <begin position="144"/>
        <end position="158"/>
    </location>
</feature>
<evidence type="ECO:0000259" key="3">
    <source>
        <dbReference type="PROSITE" id="PS51109"/>
    </source>
</evidence>
<dbReference type="InterPro" id="IPR011098">
    <property type="entry name" value="G5_dom"/>
</dbReference>
<dbReference type="PROSITE" id="PS51109">
    <property type="entry name" value="G5"/>
    <property type="match status" value="1"/>
</dbReference>
<feature type="compositionally biased region" description="Low complexity" evidence="2">
    <location>
        <begin position="102"/>
        <end position="121"/>
    </location>
</feature>
<organism evidence="4 5">
    <name type="scientific">Paractinoplanes pyxinae</name>
    <dbReference type="NCBI Taxonomy" id="2997416"/>
    <lineage>
        <taxon>Bacteria</taxon>
        <taxon>Bacillati</taxon>
        <taxon>Actinomycetota</taxon>
        <taxon>Actinomycetes</taxon>
        <taxon>Micromonosporales</taxon>
        <taxon>Micromonosporaceae</taxon>
        <taxon>Paractinoplanes</taxon>
    </lineage>
</organism>
<proteinExistence type="predicted"/>
<comment type="caution">
    <text evidence="4">The sequence shown here is derived from an EMBL/GenBank/DDBJ whole genome shotgun (WGS) entry which is preliminary data.</text>
</comment>
<feature type="compositionally biased region" description="Pro residues" evidence="2">
    <location>
        <begin position="124"/>
        <end position="136"/>
    </location>
</feature>
<dbReference type="RefSeq" id="WP_267565005.1">
    <property type="nucleotide sequence ID" value="NZ_JAPNTZ010000007.1"/>
</dbReference>
<evidence type="ECO:0000313" key="4">
    <source>
        <dbReference type="EMBL" id="MCY1140738.1"/>
    </source>
</evidence>
<keyword evidence="5" id="KW-1185">Reference proteome</keyword>
<dbReference type="Pfam" id="PF07501">
    <property type="entry name" value="G5"/>
    <property type="match status" value="1"/>
</dbReference>
<feature type="region of interest" description="Disordered" evidence="2">
    <location>
        <begin position="323"/>
        <end position="373"/>
    </location>
</feature>
<feature type="region of interest" description="Disordered" evidence="2">
    <location>
        <begin position="57"/>
        <end position="178"/>
    </location>
</feature>
<keyword evidence="1" id="KW-0732">Signal</keyword>
<name>A0ABT4B2L7_9ACTN</name>
<reference evidence="4" key="1">
    <citation type="submission" date="2022-11" db="EMBL/GenBank/DDBJ databases">
        <authorList>
            <person name="Somphong A."/>
            <person name="Phongsopitanun W."/>
        </authorList>
    </citation>
    <scope>NUCLEOTIDE SEQUENCE</scope>
    <source>
        <strain evidence="4">Pm04-4</strain>
    </source>
</reference>
<accession>A0ABT4B2L7</accession>
<evidence type="ECO:0000256" key="1">
    <source>
        <dbReference type="ARBA" id="ARBA00022729"/>
    </source>
</evidence>
<dbReference type="Proteomes" id="UP001151002">
    <property type="component" value="Unassembled WGS sequence"/>
</dbReference>
<evidence type="ECO:0000256" key="2">
    <source>
        <dbReference type="SAM" id="MobiDB-lite"/>
    </source>
</evidence>
<sequence>MPRKSWWARLPFSVRITAGTSAVLLVLAAAVAGIATLTRDRPAAPRIVTAIGQAAPQAGDEIPAPPPLVPATPGLDPATGFSRTTDQADRTGGRQPRPPAGAPAQAHAQPAVPGQAQHPVPGQAKPPVPGHAPPVPAKAQAPHRAATTTTGKAPTRTPAKPPAAPDSRTPVAAGPVITTRTDVETREVPFQTRFVRDPFLPRGARKITAAGVPGEQTLRYLVTLTDGRETGRKLLGTTVTRDPQQRVITFGTARDFDDDLDDDGGHRDRCGHRLRFCVPMGRQTRSYCPDDRDELTIDLPGLDVLDGNLTRDVLRGELPQDVLDGELPLTGQGDDELPLAGRGDDELPLAGRVDGELPQMDCAAEPEISKLRR</sequence>
<feature type="domain" description="G5" evidence="3">
    <location>
        <begin position="174"/>
        <end position="254"/>
    </location>
</feature>
<dbReference type="SMART" id="SM01208">
    <property type="entry name" value="G5"/>
    <property type="match status" value="1"/>
</dbReference>